<name>A0A837GBW8_9VIBR</name>
<dbReference type="AlphaFoldDB" id="A0A837GBW8"/>
<dbReference type="EMBL" id="JXXR01000001">
    <property type="protein sequence ID" value="KJY77877.1"/>
    <property type="molecule type" value="Genomic_DNA"/>
</dbReference>
<gene>
    <name evidence="1" type="ORF">TW71_02260</name>
</gene>
<dbReference type="PROSITE" id="PS51257">
    <property type="entry name" value="PROKAR_LIPOPROTEIN"/>
    <property type="match status" value="1"/>
</dbReference>
<organism evidence="1">
    <name type="scientific">Vibrio coralliilyticus</name>
    <dbReference type="NCBI Taxonomy" id="190893"/>
    <lineage>
        <taxon>Bacteria</taxon>
        <taxon>Pseudomonadati</taxon>
        <taxon>Pseudomonadota</taxon>
        <taxon>Gammaproteobacteria</taxon>
        <taxon>Vibrionales</taxon>
        <taxon>Vibrionaceae</taxon>
        <taxon>Vibrio</taxon>
    </lineage>
</organism>
<comment type="caution">
    <text evidence="1">The sequence shown here is derived from an EMBL/GenBank/DDBJ whole genome shotgun (WGS) entry which is preliminary data.</text>
</comment>
<proteinExistence type="predicted"/>
<protein>
    <submittedName>
        <fullName evidence="1">Cytidine deaminase</fullName>
    </submittedName>
</protein>
<evidence type="ECO:0000313" key="1">
    <source>
        <dbReference type="EMBL" id="KJY77877.1"/>
    </source>
</evidence>
<reference evidence="1" key="1">
    <citation type="journal article" date="2015" name="BMC Genomics">
        <title>Genome mining reveals unlocked bioactive potential of marine Gram-negative bacteria.</title>
        <authorList>
            <person name="Machado H."/>
            <person name="Sonnenschein E.C."/>
            <person name="Melchiorsen J."/>
            <person name="Gram L."/>
        </authorList>
    </citation>
    <scope>NUCLEOTIDE SEQUENCE</scope>
    <source>
        <strain evidence="1">S2052</strain>
    </source>
</reference>
<dbReference type="RefSeq" id="WP_019276250.1">
    <property type="nucleotide sequence ID" value="NZ_JXXS01000019.1"/>
</dbReference>
<sequence length="232" mass="26052">MRFVKLISCMFGVLFLSGCVSQKAMNIPVNFWETGGEKNIAIAFVQPPEMNAHRMGGQGLLDMAISEIVTDSVESHIHTLSHDKFELSKSAIAQQIERRGGRSEVLPEYYKASDATKLPKAQQKDGFFGYDLTELQEQYSASHLLVIQVLASGTIRDYYGFIPLSQPRGYVYAQVKLVDLSNNKIVMDHQINEQVALPENVDWDDPDNGYPEITKVVHLALEQAGKRLTQYL</sequence>
<accession>A0A837GBW8</accession>